<evidence type="ECO:0000313" key="3">
    <source>
        <dbReference type="Proteomes" id="UP001476950"/>
    </source>
</evidence>
<feature type="transmembrane region" description="Helical" evidence="1">
    <location>
        <begin position="75"/>
        <end position="98"/>
    </location>
</feature>
<evidence type="ECO:0000313" key="2">
    <source>
        <dbReference type="EMBL" id="MEP1058254.1"/>
    </source>
</evidence>
<keyword evidence="3" id="KW-1185">Reference proteome</keyword>
<comment type="caution">
    <text evidence="2">The sequence shown here is derived from an EMBL/GenBank/DDBJ whole genome shotgun (WGS) entry which is preliminary data.</text>
</comment>
<keyword evidence="1" id="KW-0472">Membrane</keyword>
<name>A0ABV0KGC4_9CYAN</name>
<proteinExistence type="predicted"/>
<keyword evidence="1" id="KW-0812">Transmembrane</keyword>
<evidence type="ECO:0000256" key="1">
    <source>
        <dbReference type="SAM" id="Phobius"/>
    </source>
</evidence>
<sequence length="138" mass="15892">MDQSEKNPSVAVNADAIDPTLQQDVARLYRLTIYARWCVVGVLWLTVGLLSLWGLRYPISLLLDYFTWTAVRYGLAFNRLPTIGLATCIGFTIATLLWQSRNALFGLSPRDRHRLEQQVQRIRLQGVSHPLWRIVCRH</sequence>
<protein>
    <recommendedName>
        <fullName evidence="4">Poly-beta-1,6-N-acetyl-D-glucosamine biosynthesis protein PgaD</fullName>
    </recommendedName>
</protein>
<reference evidence="2 3" key="1">
    <citation type="submission" date="2022-04" db="EMBL/GenBank/DDBJ databases">
        <title>Positive selection, recombination, and allopatry shape intraspecific diversity of widespread and dominant cyanobacteria.</title>
        <authorList>
            <person name="Wei J."/>
            <person name="Shu W."/>
            <person name="Hu C."/>
        </authorList>
    </citation>
    <scope>NUCLEOTIDE SEQUENCE [LARGE SCALE GENOMIC DNA]</scope>
    <source>
        <strain evidence="2 3">AS-A4</strain>
    </source>
</reference>
<gene>
    <name evidence="2" type="ORF">NDI38_07350</name>
</gene>
<dbReference type="RefSeq" id="WP_190454967.1">
    <property type="nucleotide sequence ID" value="NZ_JAMPLM010000004.1"/>
</dbReference>
<accession>A0ABV0KGC4</accession>
<dbReference type="Proteomes" id="UP001476950">
    <property type="component" value="Unassembled WGS sequence"/>
</dbReference>
<keyword evidence="1" id="KW-1133">Transmembrane helix</keyword>
<organism evidence="2 3">
    <name type="scientific">Stenomitos frigidus AS-A4</name>
    <dbReference type="NCBI Taxonomy" id="2933935"/>
    <lineage>
        <taxon>Bacteria</taxon>
        <taxon>Bacillati</taxon>
        <taxon>Cyanobacteriota</taxon>
        <taxon>Cyanophyceae</taxon>
        <taxon>Leptolyngbyales</taxon>
        <taxon>Leptolyngbyaceae</taxon>
        <taxon>Stenomitos</taxon>
    </lineage>
</organism>
<feature type="transmembrane region" description="Helical" evidence="1">
    <location>
        <begin position="33"/>
        <end position="55"/>
    </location>
</feature>
<evidence type="ECO:0008006" key="4">
    <source>
        <dbReference type="Google" id="ProtNLM"/>
    </source>
</evidence>
<dbReference type="EMBL" id="JAMPLM010000004">
    <property type="protein sequence ID" value="MEP1058254.1"/>
    <property type="molecule type" value="Genomic_DNA"/>
</dbReference>